<protein>
    <submittedName>
        <fullName evidence="2">Transglutaminase</fullName>
    </submittedName>
</protein>
<dbReference type="EMBL" id="QBMN01000109">
    <property type="protein sequence ID" value="PZO38100.1"/>
    <property type="molecule type" value="Genomic_DNA"/>
</dbReference>
<dbReference type="InterPro" id="IPR013589">
    <property type="entry name" value="Bac_transglu_N"/>
</dbReference>
<name>A0A2W4W1E1_9CYAN</name>
<evidence type="ECO:0000259" key="1">
    <source>
        <dbReference type="SMART" id="SM00460"/>
    </source>
</evidence>
<dbReference type="Pfam" id="PF08379">
    <property type="entry name" value="Bact_transglu_N"/>
    <property type="match status" value="1"/>
</dbReference>
<comment type="caution">
    <text evidence="2">The sequence shown here is derived from an EMBL/GenBank/DDBJ whole genome shotgun (WGS) entry which is preliminary data.</text>
</comment>
<sequence length="287" mass="31416">MRYRIRHITRYKYQQPVTLRHHTLRLRPRSDGAQQLQGFTLAVTPAPAQQATVTDTDGNTTVGLWFAPTPVDQLEIVTTAEVETHRANPFDYLAEPWAATLPIDYPTTLKIVLAPALEPANALALAPAVVDLAQTLTHRVEGNVGFFLTALVSHIYETCEYTNRPTGTPWPAGITLAKQMGSCRDLTVVFMEACRAVGLAARFVSGYEEGDSNILERDLHAWAEVYVPGGGWRGFDPTHGLAVSDRHITLVSSPYPAQTLPISGTTEEGSRVGATLETEVRIEVLGK</sequence>
<evidence type="ECO:0000313" key="2">
    <source>
        <dbReference type="EMBL" id="PZO38100.1"/>
    </source>
</evidence>
<organism evidence="2 3">
    <name type="scientific">Shackletoniella antarctica</name>
    <dbReference type="NCBI Taxonomy" id="268115"/>
    <lineage>
        <taxon>Bacteria</taxon>
        <taxon>Bacillati</taxon>
        <taxon>Cyanobacteriota</taxon>
        <taxon>Cyanophyceae</taxon>
        <taxon>Oculatellales</taxon>
        <taxon>Oculatellaceae</taxon>
        <taxon>Shackletoniella</taxon>
    </lineage>
</organism>
<feature type="domain" description="Transglutaminase-like" evidence="1">
    <location>
        <begin position="175"/>
        <end position="239"/>
    </location>
</feature>
<evidence type="ECO:0000313" key="3">
    <source>
        <dbReference type="Proteomes" id="UP000249081"/>
    </source>
</evidence>
<dbReference type="Proteomes" id="UP000249081">
    <property type="component" value="Unassembled WGS sequence"/>
</dbReference>
<accession>A0A2W4W1E1</accession>
<dbReference type="InterPro" id="IPR002931">
    <property type="entry name" value="Transglutaminase-like"/>
</dbReference>
<dbReference type="PANTHER" id="PTHR33490:SF1">
    <property type="entry name" value="SLL1233 PROTEIN"/>
    <property type="match status" value="1"/>
</dbReference>
<dbReference type="PANTHER" id="PTHR33490">
    <property type="entry name" value="BLR5614 PROTEIN-RELATED"/>
    <property type="match status" value="1"/>
</dbReference>
<reference evidence="2 3" key="2">
    <citation type="submission" date="2018-06" db="EMBL/GenBank/DDBJ databases">
        <title>Metagenomic assembly of (sub)arctic Cyanobacteria and their associated microbiome from non-axenic cultures.</title>
        <authorList>
            <person name="Baurain D."/>
        </authorList>
    </citation>
    <scope>NUCLEOTIDE SEQUENCE [LARGE SCALE GENOMIC DNA]</scope>
    <source>
        <strain evidence="2">ULC041bin1</strain>
    </source>
</reference>
<proteinExistence type="predicted"/>
<dbReference type="Gene3D" id="3.10.620.30">
    <property type="match status" value="1"/>
</dbReference>
<dbReference type="AlphaFoldDB" id="A0A2W4W1E1"/>
<gene>
    <name evidence="2" type="ORF">DCF17_15110</name>
</gene>
<dbReference type="Pfam" id="PF01841">
    <property type="entry name" value="Transglut_core"/>
    <property type="match status" value="1"/>
</dbReference>
<dbReference type="SMART" id="SM00460">
    <property type="entry name" value="TGc"/>
    <property type="match status" value="1"/>
</dbReference>
<dbReference type="SUPFAM" id="SSF54001">
    <property type="entry name" value="Cysteine proteinases"/>
    <property type="match status" value="1"/>
</dbReference>
<dbReference type="InterPro" id="IPR038765">
    <property type="entry name" value="Papain-like_cys_pep_sf"/>
</dbReference>
<reference evidence="3" key="1">
    <citation type="submission" date="2018-04" db="EMBL/GenBank/DDBJ databases">
        <authorList>
            <person name="Cornet L."/>
        </authorList>
    </citation>
    <scope>NUCLEOTIDE SEQUENCE [LARGE SCALE GENOMIC DNA]</scope>
</reference>